<dbReference type="EMBL" id="JASNJD010000027">
    <property type="protein sequence ID" value="MDK3020579.1"/>
    <property type="molecule type" value="Genomic_DNA"/>
</dbReference>
<dbReference type="CDD" id="cd06558">
    <property type="entry name" value="crotonase-like"/>
    <property type="match status" value="1"/>
</dbReference>
<evidence type="ECO:0000313" key="2">
    <source>
        <dbReference type="EMBL" id="MDK3020579.1"/>
    </source>
</evidence>
<dbReference type="RefSeq" id="WP_067264167.1">
    <property type="nucleotide sequence ID" value="NZ_JASNJD010000027.1"/>
</dbReference>
<dbReference type="InterPro" id="IPR001753">
    <property type="entry name" value="Enoyl-CoA_hydra/iso"/>
</dbReference>
<dbReference type="InterPro" id="IPR029045">
    <property type="entry name" value="ClpP/crotonase-like_dom_sf"/>
</dbReference>
<dbReference type="SUPFAM" id="SSF52096">
    <property type="entry name" value="ClpP/crotonase"/>
    <property type="match status" value="1"/>
</dbReference>
<dbReference type="PANTHER" id="PTHR43802">
    <property type="entry name" value="ENOYL-COA HYDRATASE"/>
    <property type="match status" value="1"/>
</dbReference>
<sequence length="127" mass="13425">MLSDKSAYFQDTHAKIGLLPGWGLSQRLPRVVGPSTAKEISLTARRVPATEAASLGFVTRVVPDDALASAAREVAEGIAQWDPAHIARIKALMDDGYALPLSDALVLEVERAADLNRQVKIGGPGPA</sequence>
<protein>
    <submittedName>
        <fullName evidence="2">Enoyl-CoA hydratase-related protein</fullName>
    </submittedName>
</protein>
<keyword evidence="3" id="KW-1185">Reference proteome</keyword>
<comment type="caution">
    <text evidence="2">The sequence shown here is derived from an EMBL/GenBank/DDBJ whole genome shotgun (WGS) entry which is preliminary data.</text>
</comment>
<name>A0ABT7F894_9RHOB</name>
<accession>A0ABT7F894</accession>
<dbReference type="Gene3D" id="3.90.226.10">
    <property type="entry name" value="2-enoyl-CoA Hydratase, Chain A, domain 1"/>
    <property type="match status" value="1"/>
</dbReference>
<evidence type="ECO:0000313" key="3">
    <source>
        <dbReference type="Proteomes" id="UP001243757"/>
    </source>
</evidence>
<evidence type="ECO:0000256" key="1">
    <source>
        <dbReference type="ARBA" id="ARBA00005254"/>
    </source>
</evidence>
<organism evidence="2 3">
    <name type="scientific">Pseudodonghicola flavimaris</name>
    <dbReference type="NCBI Taxonomy" id="3050036"/>
    <lineage>
        <taxon>Bacteria</taxon>
        <taxon>Pseudomonadati</taxon>
        <taxon>Pseudomonadota</taxon>
        <taxon>Alphaproteobacteria</taxon>
        <taxon>Rhodobacterales</taxon>
        <taxon>Paracoccaceae</taxon>
        <taxon>Pseudodonghicola</taxon>
    </lineage>
</organism>
<gene>
    <name evidence="2" type="ORF">QO033_23115</name>
</gene>
<dbReference type="PANTHER" id="PTHR43802:SF1">
    <property type="entry name" value="IP11341P-RELATED"/>
    <property type="match status" value="1"/>
</dbReference>
<proteinExistence type="inferred from homology"/>
<dbReference type="Proteomes" id="UP001243757">
    <property type="component" value="Unassembled WGS sequence"/>
</dbReference>
<reference evidence="2 3" key="1">
    <citation type="submission" date="2023-05" db="EMBL/GenBank/DDBJ databases">
        <title>Pseudodonghicola sp. nov.</title>
        <authorList>
            <person name="Huang J."/>
        </authorList>
    </citation>
    <scope>NUCLEOTIDE SEQUENCE [LARGE SCALE GENOMIC DNA]</scope>
    <source>
        <strain evidence="2 3">IC7</strain>
    </source>
</reference>
<dbReference type="Pfam" id="PF00378">
    <property type="entry name" value="ECH_1"/>
    <property type="match status" value="1"/>
</dbReference>
<comment type="similarity">
    <text evidence="1">Belongs to the enoyl-CoA hydratase/isomerase family.</text>
</comment>